<evidence type="ECO:0008006" key="3">
    <source>
        <dbReference type="Google" id="ProtNLM"/>
    </source>
</evidence>
<dbReference type="Gene3D" id="3.40.50.1110">
    <property type="entry name" value="SGNH hydrolase"/>
    <property type="match status" value="1"/>
</dbReference>
<dbReference type="SUPFAM" id="SSF52266">
    <property type="entry name" value="SGNH hydrolase"/>
    <property type="match status" value="1"/>
</dbReference>
<dbReference type="EMBL" id="JBHTLJ010000002">
    <property type="protein sequence ID" value="MFD1162259.1"/>
    <property type="molecule type" value="Genomic_DNA"/>
</dbReference>
<name>A0ABW3RAY0_9FLAO</name>
<keyword evidence="2" id="KW-1185">Reference proteome</keyword>
<protein>
    <recommendedName>
        <fullName evidence="3">SGNH/GDSL hydrolase family protein</fullName>
    </recommendedName>
</protein>
<dbReference type="InterPro" id="IPR036514">
    <property type="entry name" value="SGNH_hydro_sf"/>
</dbReference>
<sequence>MYIFLILLCLEGLVRLFHLYNDVPLHLYIDEYDIQKTVPGQTGFSVTGNRRQNFAEFRINNFGYNSYREFIPTANEVEIALIGDSFIEGFNQHFYDSTGKKVENYLNDGTKVFEYGRGGYDMADQFHIIKSYKDQFDLIDYVFIYMKFENDLKRTEIKPDHRLVNLKHSFKFKIKRQIRLLKYANAIGLFDAFRRFWYGSNFNEETFDTFISSSDSISDKFDAEYLDNFKTLVKTYGFNKEKNVFLFDKRKTSPLFVEHCEKMGYKYLDFGAVFEKSSRPTDLIYDRHWNNHGREIVASVIADYVKNNAGK</sequence>
<evidence type="ECO:0000313" key="1">
    <source>
        <dbReference type="EMBL" id="MFD1162259.1"/>
    </source>
</evidence>
<proteinExistence type="predicted"/>
<dbReference type="Proteomes" id="UP001597163">
    <property type="component" value="Unassembled WGS sequence"/>
</dbReference>
<accession>A0ABW3RAY0</accession>
<evidence type="ECO:0000313" key="2">
    <source>
        <dbReference type="Proteomes" id="UP001597163"/>
    </source>
</evidence>
<dbReference type="RefSeq" id="WP_311938440.1">
    <property type="nucleotide sequence ID" value="NZ_JAVSCK010000002.1"/>
</dbReference>
<comment type="caution">
    <text evidence="1">The sequence shown here is derived from an EMBL/GenBank/DDBJ whole genome shotgun (WGS) entry which is preliminary data.</text>
</comment>
<organism evidence="1 2">
    <name type="scientific">Hwangdonia seohaensis</name>
    <dbReference type="NCBI Taxonomy" id="1240727"/>
    <lineage>
        <taxon>Bacteria</taxon>
        <taxon>Pseudomonadati</taxon>
        <taxon>Bacteroidota</taxon>
        <taxon>Flavobacteriia</taxon>
        <taxon>Flavobacteriales</taxon>
        <taxon>Flavobacteriaceae</taxon>
        <taxon>Hwangdonia</taxon>
    </lineage>
</organism>
<gene>
    <name evidence="1" type="ORF">ACFQ2E_07510</name>
</gene>
<reference evidence="2" key="1">
    <citation type="journal article" date="2019" name="Int. J. Syst. Evol. Microbiol.">
        <title>The Global Catalogue of Microorganisms (GCM) 10K type strain sequencing project: providing services to taxonomists for standard genome sequencing and annotation.</title>
        <authorList>
            <consortium name="The Broad Institute Genomics Platform"/>
            <consortium name="The Broad Institute Genome Sequencing Center for Infectious Disease"/>
            <person name="Wu L."/>
            <person name="Ma J."/>
        </authorList>
    </citation>
    <scope>NUCLEOTIDE SEQUENCE [LARGE SCALE GENOMIC DNA]</scope>
    <source>
        <strain evidence="2">CCUG 63246</strain>
    </source>
</reference>